<sequence>MTIAKDNKQEELMLFTPLQLGKIELKHRVIHPPLTRLRANPDDSVSDMMLTYYDQRASKGGLIITESVHPSYDSRGYIGAPGIYEDHHIAGWKKVVDAVHSKGGKIVMQIAHDGRQSHVDLSNGVSPIAPSVVPYEGLSFTQNGWVPVSPHREVGIEEIALVIENFRKAAARALEAGFDGIEIHNANGYLADTFLQDGTNKRNDEYGGTLEKRTRFSLQLLEALISVWGEGRVGLRISPSGKWGGISDSDPKATFAYFVEKLNSYPLAYLHVIEPRVMGTETLDVDQAPVATAFLRPIFKGKIIAAGGFDREGAEAILETGDADAVAFGRYFTSNPDLPERLKLNLPLNNYVREAFWGGDEHDYIDFPIYQDNKTRRP</sequence>
<comment type="caution">
    <text evidence="2">The sequence shown here is derived from an EMBL/GenBank/DDBJ whole genome shotgun (WGS) entry which is preliminary data.</text>
</comment>
<name>A0ABR7X758_9SPHI</name>
<dbReference type="PANTHER" id="PTHR22893:SF91">
    <property type="entry name" value="NADPH DEHYDROGENASE 2-RELATED"/>
    <property type="match status" value="1"/>
</dbReference>
<dbReference type="InterPro" id="IPR013785">
    <property type="entry name" value="Aldolase_TIM"/>
</dbReference>
<evidence type="ECO:0000259" key="1">
    <source>
        <dbReference type="Pfam" id="PF00724"/>
    </source>
</evidence>
<keyword evidence="3" id="KW-1185">Reference proteome</keyword>
<dbReference type="EMBL" id="JACWMW010000002">
    <property type="protein sequence ID" value="MBD1385925.1"/>
    <property type="molecule type" value="Genomic_DNA"/>
</dbReference>
<dbReference type="RefSeq" id="WP_191175773.1">
    <property type="nucleotide sequence ID" value="NZ_JACWMW010000002.1"/>
</dbReference>
<dbReference type="PANTHER" id="PTHR22893">
    <property type="entry name" value="NADH OXIDOREDUCTASE-RELATED"/>
    <property type="match status" value="1"/>
</dbReference>
<dbReference type="InterPro" id="IPR001155">
    <property type="entry name" value="OxRdtase_FMN_N"/>
</dbReference>
<dbReference type="Proteomes" id="UP000618754">
    <property type="component" value="Unassembled WGS sequence"/>
</dbReference>
<organism evidence="2 3">
    <name type="scientific">Mucilaginibacter rigui</name>
    <dbReference type="NCBI Taxonomy" id="534635"/>
    <lineage>
        <taxon>Bacteria</taxon>
        <taxon>Pseudomonadati</taxon>
        <taxon>Bacteroidota</taxon>
        <taxon>Sphingobacteriia</taxon>
        <taxon>Sphingobacteriales</taxon>
        <taxon>Sphingobacteriaceae</taxon>
        <taxon>Mucilaginibacter</taxon>
    </lineage>
</organism>
<evidence type="ECO:0000313" key="2">
    <source>
        <dbReference type="EMBL" id="MBD1385925.1"/>
    </source>
</evidence>
<feature type="domain" description="NADH:flavin oxidoreductase/NADH oxidase N-terminal" evidence="1">
    <location>
        <begin position="14"/>
        <end position="349"/>
    </location>
</feature>
<dbReference type="Pfam" id="PF00724">
    <property type="entry name" value="Oxidored_FMN"/>
    <property type="match status" value="1"/>
</dbReference>
<gene>
    <name evidence="2" type="ORF">IDJ75_11590</name>
</gene>
<accession>A0ABR7X758</accession>
<dbReference type="CDD" id="cd02933">
    <property type="entry name" value="OYE_like_FMN"/>
    <property type="match status" value="1"/>
</dbReference>
<dbReference type="Gene3D" id="3.20.20.70">
    <property type="entry name" value="Aldolase class I"/>
    <property type="match status" value="1"/>
</dbReference>
<dbReference type="SUPFAM" id="SSF51395">
    <property type="entry name" value="FMN-linked oxidoreductases"/>
    <property type="match status" value="1"/>
</dbReference>
<dbReference type="InterPro" id="IPR045247">
    <property type="entry name" value="Oye-like"/>
</dbReference>
<proteinExistence type="predicted"/>
<reference evidence="2 3" key="1">
    <citation type="submission" date="2020-09" db="EMBL/GenBank/DDBJ databases">
        <title>Novel species of Mucilaginibacter isolated from a glacier on the Tibetan Plateau.</title>
        <authorList>
            <person name="Liu Q."/>
            <person name="Xin Y.-H."/>
        </authorList>
    </citation>
    <scope>NUCLEOTIDE SEQUENCE [LARGE SCALE GENOMIC DNA]</scope>
    <source>
        <strain evidence="2 3">CGMCC 1.13878</strain>
    </source>
</reference>
<evidence type="ECO:0000313" key="3">
    <source>
        <dbReference type="Proteomes" id="UP000618754"/>
    </source>
</evidence>
<protein>
    <submittedName>
        <fullName evidence="2">Alkene reductase</fullName>
    </submittedName>
</protein>